<sequence>MASVLIVGASGFIGRHLRARFEPSSCVATYHGRPFAGGLAFDPTQDDPRTLIRDHGPFDHAYVLMAVSSLLRCIEQPEESYAINVTAVIRLLDALLEAGITPLFTSSDSVWQGDRGGYCEEDPAEPLITYGKHKMAVESYLRGQAPDDHITVRLSKTYSSQPGDGTLLSAWVTAWEEGREIACATDQCFNPIHVEDAAEGMIRLMQGGQRGLFNLCGPEAIHRDQLMATLKQAYEAEVGPLPSWSVRYCKINDFNFPEAWPVDISTRIDKLVAATGFKPRGPREGAIQLARSVKKSHP</sequence>
<protein>
    <submittedName>
        <fullName evidence="2">dTDP-4-dehydrorhamnose reductase</fullName>
        <ecNumber evidence="2">1.1.1.133</ecNumber>
    </submittedName>
</protein>
<name>A0A1S7LG03_MAGMO</name>
<dbReference type="InterPro" id="IPR036291">
    <property type="entry name" value="NAD(P)-bd_dom_sf"/>
</dbReference>
<reference evidence="2" key="1">
    <citation type="submission" date="2015-04" db="EMBL/GenBank/DDBJ databases">
        <authorList>
            <person name="Syromyatnikov M.Y."/>
            <person name="Popov V.N."/>
        </authorList>
    </citation>
    <scope>NUCLEOTIDE SEQUENCE</scope>
    <source>
        <strain evidence="2">MO-1</strain>
    </source>
</reference>
<dbReference type="PANTHER" id="PTHR43242:SF1">
    <property type="entry name" value="NAD(P)-BINDING ROSSMANN-FOLD SUPERFAMILY PROTEIN"/>
    <property type="match status" value="1"/>
</dbReference>
<dbReference type="PANTHER" id="PTHR43242">
    <property type="entry name" value="NAD(P)-BINDING ROSSMANN-FOLD SUPERFAMILY PROTEIN"/>
    <property type="match status" value="1"/>
</dbReference>
<dbReference type="EC" id="1.1.1.133" evidence="2"/>
<dbReference type="Pfam" id="PF04321">
    <property type="entry name" value="RmlD_sub_bind"/>
    <property type="match status" value="1"/>
</dbReference>
<evidence type="ECO:0000313" key="2">
    <source>
        <dbReference type="EMBL" id="CRH04881.1"/>
    </source>
</evidence>
<proteinExistence type="predicted"/>
<gene>
    <name evidence="2" type="ORF">MAGMO_0677</name>
</gene>
<keyword evidence="2" id="KW-0560">Oxidoreductase</keyword>
<dbReference type="EMBL" id="LO017727">
    <property type="protein sequence ID" value="CRH04881.1"/>
    <property type="molecule type" value="Genomic_DNA"/>
</dbReference>
<accession>A0A1S7LG03</accession>
<dbReference type="GO" id="GO:0008831">
    <property type="term" value="F:dTDP-4-dehydrorhamnose reductase activity"/>
    <property type="evidence" value="ECO:0007669"/>
    <property type="project" value="UniProtKB-EC"/>
</dbReference>
<evidence type="ECO:0000259" key="1">
    <source>
        <dbReference type="Pfam" id="PF04321"/>
    </source>
</evidence>
<dbReference type="SUPFAM" id="SSF51735">
    <property type="entry name" value="NAD(P)-binding Rossmann-fold domains"/>
    <property type="match status" value="1"/>
</dbReference>
<dbReference type="Gene3D" id="3.40.50.720">
    <property type="entry name" value="NAD(P)-binding Rossmann-like Domain"/>
    <property type="match status" value="1"/>
</dbReference>
<feature type="domain" description="RmlD-like substrate binding" evidence="1">
    <location>
        <begin position="4"/>
        <end position="227"/>
    </location>
</feature>
<organism evidence="2">
    <name type="scientific">Magnetococcus massalia (strain MO-1)</name>
    <dbReference type="NCBI Taxonomy" id="451514"/>
    <lineage>
        <taxon>Bacteria</taxon>
        <taxon>Pseudomonadati</taxon>
        <taxon>Pseudomonadota</taxon>
        <taxon>Magnetococcia</taxon>
        <taxon>Magnetococcales</taxon>
        <taxon>Magnetococcaceae</taxon>
        <taxon>Magnetococcus</taxon>
    </lineage>
</organism>
<dbReference type="AlphaFoldDB" id="A0A1S7LG03"/>
<dbReference type="InterPro" id="IPR029903">
    <property type="entry name" value="RmlD-like-bd"/>
</dbReference>